<proteinExistence type="predicted"/>
<dbReference type="InterPro" id="IPR045851">
    <property type="entry name" value="AMP-bd_C_sf"/>
</dbReference>
<reference evidence="3 4" key="1">
    <citation type="submission" date="2019-07" db="EMBL/GenBank/DDBJ databases">
        <title>The draft genome sequence of Aquimarina algiphila M91.</title>
        <authorList>
            <person name="Meng X."/>
        </authorList>
    </citation>
    <scope>NUCLEOTIDE SEQUENCE [LARGE SCALE GENOMIC DNA]</scope>
    <source>
        <strain evidence="3 4">M91</strain>
    </source>
</reference>
<dbReference type="Gene3D" id="3.40.50.12780">
    <property type="entry name" value="N-terminal domain of ligase-like"/>
    <property type="match status" value="1"/>
</dbReference>
<dbReference type="InterPro" id="IPR050237">
    <property type="entry name" value="ATP-dep_AMP-bd_enzyme"/>
</dbReference>
<protein>
    <submittedName>
        <fullName evidence="3">Acyl--CoA ligase</fullName>
    </submittedName>
</protein>
<dbReference type="InterPro" id="IPR042099">
    <property type="entry name" value="ANL_N_sf"/>
</dbReference>
<dbReference type="OrthoDB" id="9765680at2"/>
<dbReference type="PANTHER" id="PTHR43767">
    <property type="entry name" value="LONG-CHAIN-FATTY-ACID--COA LIGASE"/>
    <property type="match status" value="1"/>
</dbReference>
<accession>A0A554VS42</accession>
<dbReference type="EMBL" id="VLNR01000001">
    <property type="protein sequence ID" value="TSE11504.1"/>
    <property type="molecule type" value="Genomic_DNA"/>
</dbReference>
<feature type="domain" description="AMP-binding enzyme C-terminal" evidence="2">
    <location>
        <begin position="429"/>
        <end position="504"/>
    </location>
</feature>
<evidence type="ECO:0000259" key="1">
    <source>
        <dbReference type="Pfam" id="PF00501"/>
    </source>
</evidence>
<dbReference type="Pfam" id="PF00501">
    <property type="entry name" value="AMP-binding"/>
    <property type="match status" value="1"/>
</dbReference>
<dbReference type="PANTHER" id="PTHR43767:SF10">
    <property type="entry name" value="SURFACTIN SYNTHASE SUBUNIT 1"/>
    <property type="match status" value="1"/>
</dbReference>
<dbReference type="PROSITE" id="PS00455">
    <property type="entry name" value="AMP_BINDING"/>
    <property type="match status" value="1"/>
</dbReference>
<gene>
    <name evidence="3" type="ORF">FOF46_00550</name>
</gene>
<dbReference type="Proteomes" id="UP000318833">
    <property type="component" value="Unassembled WGS sequence"/>
</dbReference>
<dbReference type="SUPFAM" id="SSF56801">
    <property type="entry name" value="Acetyl-CoA synthetase-like"/>
    <property type="match status" value="1"/>
</dbReference>
<dbReference type="Gene3D" id="3.30.300.30">
    <property type="match status" value="1"/>
</dbReference>
<dbReference type="InterPro" id="IPR025110">
    <property type="entry name" value="AMP-bd_C"/>
</dbReference>
<dbReference type="InterPro" id="IPR020845">
    <property type="entry name" value="AMP-binding_CS"/>
</dbReference>
<keyword evidence="3" id="KW-0436">Ligase</keyword>
<comment type="caution">
    <text evidence="3">The sequence shown here is derived from an EMBL/GenBank/DDBJ whole genome shotgun (WGS) entry which is preliminary data.</text>
</comment>
<evidence type="ECO:0000313" key="3">
    <source>
        <dbReference type="EMBL" id="TSE11504.1"/>
    </source>
</evidence>
<dbReference type="GO" id="GO:0016877">
    <property type="term" value="F:ligase activity, forming carbon-sulfur bonds"/>
    <property type="evidence" value="ECO:0007669"/>
    <property type="project" value="UniProtKB-ARBA"/>
</dbReference>
<name>A0A554VS42_9FLAO</name>
<organism evidence="3 4">
    <name type="scientific">Aquimarina algiphila</name>
    <dbReference type="NCBI Taxonomy" id="2047982"/>
    <lineage>
        <taxon>Bacteria</taxon>
        <taxon>Pseudomonadati</taxon>
        <taxon>Bacteroidota</taxon>
        <taxon>Flavobacteriia</taxon>
        <taxon>Flavobacteriales</taxon>
        <taxon>Flavobacteriaceae</taxon>
        <taxon>Aquimarina</taxon>
    </lineage>
</organism>
<dbReference type="AlphaFoldDB" id="A0A554VS42"/>
<evidence type="ECO:0000313" key="4">
    <source>
        <dbReference type="Proteomes" id="UP000318833"/>
    </source>
</evidence>
<dbReference type="InterPro" id="IPR000873">
    <property type="entry name" value="AMP-dep_synth/lig_dom"/>
</dbReference>
<feature type="domain" description="AMP-dependent synthetase/ligase" evidence="1">
    <location>
        <begin position="9"/>
        <end position="373"/>
    </location>
</feature>
<keyword evidence="4" id="KW-1185">Reference proteome</keyword>
<evidence type="ECO:0000259" key="2">
    <source>
        <dbReference type="Pfam" id="PF13193"/>
    </source>
</evidence>
<dbReference type="Pfam" id="PF13193">
    <property type="entry name" value="AMP-binding_C"/>
    <property type="match status" value="1"/>
</dbReference>
<sequence>MIPKMQNFLEETAYLYPKKKAVAISGSTYTFSDIHEQSNTLAAYLQSQQIERGDRVVVLLGNTIETIISFWAILKTGAIVIPVGTELKSNKIEYILNDSEASVLITNEEIATQNKIVLTSSVLKKAIVLNKPDHFIESLFEDYNTILSQKNQELKSSNLISIDLAAILYTSGSTGEPKGVMLTHQNMIAATNSLNTYLGYNREDKVLCALPLSFDYGLYQMIMCISKGAMLVLEKEFTWPIFLLKKIVKEKITILPAVPTMVMLLFEQNKKYQFDLSSIRSLTNTGAALTQSNIQMVHELFPNVELFSMYGLTECKRCTYLPPSDIDKKPNSVGIAIPNTELWLVDDDDNKITEPNQIGQLVIRGATVMNGYWNKPEKTAEKLKSGMYTGEKVLYTGDFCSLDEDGYLYFKGRMDHMINSRGIKVSPKEVEDYIGNIPEINAVVVTGVPHEDYGEALFAFVVLKEGKSIAEKEIIISCIQDLEPYKVPEYVRILKTIPKTPNGKFNVIALKDIAIKEATSNTKILSA</sequence>